<accession>A0A6J6RX22</accession>
<dbReference type="PANTHER" id="PTHR36452">
    <property type="entry name" value="CHROMOSOME 12, WHOLE GENOME SHOTGUN SEQUENCE"/>
    <property type="match status" value="1"/>
</dbReference>
<dbReference type="PANTHER" id="PTHR36452:SF1">
    <property type="entry name" value="DUF2461 DOMAIN-CONTAINING PROTEIN"/>
    <property type="match status" value="1"/>
</dbReference>
<dbReference type="InterPro" id="IPR015996">
    <property type="entry name" value="UCP028451"/>
</dbReference>
<evidence type="ECO:0000313" key="2">
    <source>
        <dbReference type="EMBL" id="CAB4797598.1"/>
    </source>
</evidence>
<organism evidence="1">
    <name type="scientific">freshwater metagenome</name>
    <dbReference type="NCBI Taxonomy" id="449393"/>
    <lineage>
        <taxon>unclassified sequences</taxon>
        <taxon>metagenomes</taxon>
        <taxon>ecological metagenomes</taxon>
    </lineage>
</organism>
<proteinExistence type="predicted"/>
<dbReference type="Pfam" id="PF09365">
    <property type="entry name" value="DUF2461"/>
    <property type="match status" value="1"/>
</dbReference>
<evidence type="ECO:0000313" key="1">
    <source>
        <dbReference type="EMBL" id="CAB4727021.1"/>
    </source>
</evidence>
<protein>
    <submittedName>
        <fullName evidence="1">Unannotated protein</fullName>
    </submittedName>
</protein>
<reference evidence="1" key="1">
    <citation type="submission" date="2020-05" db="EMBL/GenBank/DDBJ databases">
        <authorList>
            <person name="Chiriac C."/>
            <person name="Salcher M."/>
            <person name="Ghai R."/>
            <person name="Kavagutti S V."/>
        </authorList>
    </citation>
    <scope>NUCLEOTIDE SEQUENCE</scope>
</reference>
<dbReference type="PIRSF" id="PIRSF028451">
    <property type="entry name" value="UCP028451"/>
    <property type="match status" value="1"/>
</dbReference>
<dbReference type="EMBL" id="CAEZXX010000196">
    <property type="protein sequence ID" value="CAB4727021.1"/>
    <property type="molecule type" value="Genomic_DNA"/>
</dbReference>
<dbReference type="EMBL" id="CAFAAJ010000036">
    <property type="protein sequence ID" value="CAB4797598.1"/>
    <property type="molecule type" value="Genomic_DNA"/>
</dbReference>
<name>A0A6J6RX22_9ZZZZ</name>
<dbReference type="InterPro" id="IPR012808">
    <property type="entry name" value="CHP02453"/>
</dbReference>
<dbReference type="EMBL" id="CAFBON010000287">
    <property type="protein sequence ID" value="CAB5007193.1"/>
    <property type="molecule type" value="Genomic_DNA"/>
</dbReference>
<evidence type="ECO:0000313" key="3">
    <source>
        <dbReference type="EMBL" id="CAB5007193.1"/>
    </source>
</evidence>
<gene>
    <name evidence="1" type="ORF">UFOPK2602_02114</name>
    <name evidence="2" type="ORF">UFOPK3001_00737</name>
    <name evidence="3" type="ORF">UFOPK3954_02117</name>
</gene>
<dbReference type="AlphaFoldDB" id="A0A6J6RX22"/>
<dbReference type="NCBIfam" id="TIGR02453">
    <property type="entry name" value="TIGR02453 family protein"/>
    <property type="match status" value="1"/>
</dbReference>
<sequence length="234" mass="25603">MAATRKGSPSSPERFTGFPADALAFYEGLEADNSKSYWQANKHRYQSEVRAPMEALLSRFDDEFGPFHVFRPYVDARFSKNKAPYKTHIGAYGESEGGAGFYVQFSAAGLLVAAGYYAMAPDQLDRFRRAVDDGARGAEIETLVKAAEKAGYSMGAISELKTAPRGYPKDHPRIELIRRKGLMGSNTWAAGAWMQSPKAADRVLAVWHGLAPVSVWLDTHVGPSVLPPEDAEGL</sequence>